<sequence>MANLSMLSNQNKMKELKRIEDERIKHMSKMQPTHREQCIKYAPEVLEGMKHLMIRNSTNGINCVCFDSNSHGYDNHIQIPYTEFGPFVLELIRKENKDPNILIEFVPSRYWGQTKLEWKRVGTDTGNSDSSTDYSDNFYTKLVVNVEKYNEEKNLEMTKKEQETLAEAKKTYVDVKAKLIEAFNKGSNKIELNYMEHMHFDLHQKWIHEENPDIIMWDKRTSGFFSFGNTTYVLYYRNRRFYDSLLGY</sequence>
<evidence type="ECO:0000313" key="1">
    <source>
        <dbReference type="EMBL" id="AYV75292.1"/>
    </source>
</evidence>
<organism evidence="1">
    <name type="scientific">Terrestrivirus sp</name>
    <dbReference type="NCBI Taxonomy" id="2487775"/>
    <lineage>
        <taxon>Viruses</taxon>
        <taxon>Varidnaviria</taxon>
        <taxon>Bamfordvirae</taxon>
        <taxon>Nucleocytoviricota</taxon>
        <taxon>Megaviricetes</taxon>
        <taxon>Imitervirales</taxon>
        <taxon>Mimiviridae</taxon>
        <taxon>Klosneuvirinae</taxon>
    </lineage>
</organism>
<proteinExistence type="predicted"/>
<accession>A0A3G4ZKC3</accession>
<reference evidence="1" key="1">
    <citation type="submission" date="2018-10" db="EMBL/GenBank/DDBJ databases">
        <title>Hidden diversity of soil giant viruses.</title>
        <authorList>
            <person name="Schulz F."/>
            <person name="Alteio L."/>
            <person name="Goudeau D."/>
            <person name="Ryan E.M."/>
            <person name="Malmstrom R.R."/>
            <person name="Blanchard J."/>
            <person name="Woyke T."/>
        </authorList>
    </citation>
    <scope>NUCLEOTIDE SEQUENCE</scope>
    <source>
        <strain evidence="1">TEV1</strain>
    </source>
</reference>
<dbReference type="EMBL" id="MK071979">
    <property type="protein sequence ID" value="AYV75292.1"/>
    <property type="molecule type" value="Genomic_DNA"/>
</dbReference>
<gene>
    <name evidence="1" type="ORF">Terrestrivirus1_166</name>
</gene>
<name>A0A3G4ZKC3_9VIRU</name>
<protein>
    <submittedName>
        <fullName evidence="1">Uncharacterized protein</fullName>
    </submittedName>
</protein>